<feature type="compositionally biased region" description="Acidic residues" evidence="4">
    <location>
        <begin position="67"/>
        <end position="78"/>
    </location>
</feature>
<feature type="compositionally biased region" description="Basic and acidic residues" evidence="4">
    <location>
        <begin position="38"/>
        <end position="47"/>
    </location>
</feature>
<gene>
    <name evidence="6" type="ORF">PENTCL1PPCAC_6270</name>
</gene>
<dbReference type="GO" id="GO:0000462">
    <property type="term" value="P:maturation of SSU-rRNA from tricistronic rRNA transcript (SSU-rRNA, 5.8S rRNA, LSU-rRNA)"/>
    <property type="evidence" value="ECO:0007669"/>
    <property type="project" value="TreeGrafter"/>
</dbReference>
<feature type="region of interest" description="Disordered" evidence="4">
    <location>
        <begin position="1"/>
        <end position="104"/>
    </location>
</feature>
<dbReference type="EMBL" id="BTSX01000002">
    <property type="protein sequence ID" value="GMS84095.1"/>
    <property type="molecule type" value="Genomic_DNA"/>
</dbReference>
<feature type="compositionally biased region" description="Acidic residues" evidence="4">
    <location>
        <begin position="28"/>
        <end position="37"/>
    </location>
</feature>
<dbReference type="AlphaFoldDB" id="A0AAV5SM97"/>
<comment type="caution">
    <text evidence="6">The sequence shown here is derived from an EMBL/GenBank/DDBJ whole genome shotgun (WGS) entry which is preliminary data.</text>
</comment>
<sequence>MFRPGLSTMAKGGKKVKKEKKTVAIDVGSDDDLYDEQDQFHNEDRKIGKGKIRQIHGKKVEEVLNVEGDDSEEEEDDRNSDFGSDAGEIDPDDESNLPSKEQWGRKRKDFYKSSYVDNDYGGVGSSDEEELAHLEELDAVSRQKQLDASTAVAAVEDDVWMEEEEQKESESAKKKKKSGKVTVEKEWTIQLAREKNEDMEEWIDEYNRTRQVCDSVVDELTEITGLLPKESAVRKQLLLVGDTYAAYLLNLTLYLSLKSASFKEKKARDSAVDDHPVVEKLIKMKKLVRNVDQFLGKNMEQVMELRERLKGGQKSHEIVLDDVVTAKKGKTAMAMTEMEDSLEGMGMEDVEEAEGKRGVSYHITKNIQLNKKRKKGPSHSRAQKKVQYHKALIKRRSQVPDVRREDARYSGEARGIRVSTVKSTKLIA</sequence>
<accession>A0AAV5SM97</accession>
<evidence type="ECO:0000259" key="5">
    <source>
        <dbReference type="Pfam" id="PF09368"/>
    </source>
</evidence>
<feature type="compositionally biased region" description="Basic residues" evidence="4">
    <location>
        <begin position="48"/>
        <end position="57"/>
    </location>
</feature>
<name>A0AAV5SM97_9BILA</name>
<dbReference type="Proteomes" id="UP001432027">
    <property type="component" value="Unassembled WGS sequence"/>
</dbReference>
<evidence type="ECO:0000256" key="2">
    <source>
        <dbReference type="ARBA" id="ARBA00010979"/>
    </source>
</evidence>
<evidence type="ECO:0000256" key="3">
    <source>
        <dbReference type="ARBA" id="ARBA00023242"/>
    </source>
</evidence>
<proteinExistence type="inferred from homology"/>
<evidence type="ECO:0000256" key="1">
    <source>
        <dbReference type="ARBA" id="ARBA00004123"/>
    </source>
</evidence>
<evidence type="ECO:0000313" key="6">
    <source>
        <dbReference type="EMBL" id="GMS84095.1"/>
    </source>
</evidence>
<dbReference type="Pfam" id="PF09368">
    <property type="entry name" value="Sas10"/>
    <property type="match status" value="1"/>
</dbReference>
<evidence type="ECO:0000256" key="4">
    <source>
        <dbReference type="SAM" id="MobiDB-lite"/>
    </source>
</evidence>
<keyword evidence="7" id="KW-1185">Reference proteome</keyword>
<keyword evidence="3" id="KW-0539">Nucleus</keyword>
<dbReference type="GO" id="GO:0032040">
    <property type="term" value="C:small-subunit processome"/>
    <property type="evidence" value="ECO:0007669"/>
    <property type="project" value="TreeGrafter"/>
</dbReference>
<feature type="domain" description="Sas10 C-terminal" evidence="5">
    <location>
        <begin position="354"/>
        <end position="426"/>
    </location>
</feature>
<dbReference type="PANTHER" id="PTHR13237:SF8">
    <property type="entry name" value="SOMETHING ABOUT SILENCING PROTEIN 10"/>
    <property type="match status" value="1"/>
</dbReference>
<comment type="subcellular location">
    <subcellularLocation>
        <location evidence="1">Nucleus</location>
    </subcellularLocation>
</comment>
<evidence type="ECO:0000313" key="7">
    <source>
        <dbReference type="Proteomes" id="UP001432027"/>
    </source>
</evidence>
<dbReference type="PANTHER" id="PTHR13237">
    <property type="entry name" value="SOMETHING ABOUT SILENCING PROTEIN 10-RELATED"/>
    <property type="match status" value="1"/>
</dbReference>
<organism evidence="6 7">
    <name type="scientific">Pristionchus entomophagus</name>
    <dbReference type="NCBI Taxonomy" id="358040"/>
    <lineage>
        <taxon>Eukaryota</taxon>
        <taxon>Metazoa</taxon>
        <taxon>Ecdysozoa</taxon>
        <taxon>Nematoda</taxon>
        <taxon>Chromadorea</taxon>
        <taxon>Rhabditida</taxon>
        <taxon>Rhabditina</taxon>
        <taxon>Diplogasteromorpha</taxon>
        <taxon>Diplogasteroidea</taxon>
        <taxon>Neodiplogasteridae</taxon>
        <taxon>Pristionchus</taxon>
    </lineage>
</organism>
<dbReference type="InterPro" id="IPR018972">
    <property type="entry name" value="Sas10_C_dom"/>
</dbReference>
<comment type="similarity">
    <text evidence="2">Belongs to the SAS10 family.</text>
</comment>
<protein>
    <recommendedName>
        <fullName evidence="5">Sas10 C-terminal domain-containing protein</fullName>
    </recommendedName>
</protein>
<reference evidence="6" key="1">
    <citation type="submission" date="2023-10" db="EMBL/GenBank/DDBJ databases">
        <title>Genome assembly of Pristionchus species.</title>
        <authorList>
            <person name="Yoshida K."/>
            <person name="Sommer R.J."/>
        </authorList>
    </citation>
    <scope>NUCLEOTIDE SEQUENCE</scope>
    <source>
        <strain evidence="6">RS0144</strain>
    </source>
</reference>